<organism evidence="2 3">
    <name type="scientific">Halobium salinum</name>
    <dbReference type="NCBI Taxonomy" id="1364940"/>
    <lineage>
        <taxon>Archaea</taxon>
        <taxon>Methanobacteriati</taxon>
        <taxon>Methanobacteriota</taxon>
        <taxon>Stenosarchaea group</taxon>
        <taxon>Halobacteria</taxon>
        <taxon>Halobacteriales</taxon>
        <taxon>Haloferacaceae</taxon>
        <taxon>Halobium</taxon>
    </lineage>
</organism>
<feature type="compositionally biased region" description="Low complexity" evidence="1">
    <location>
        <begin position="37"/>
        <end position="55"/>
    </location>
</feature>
<feature type="compositionally biased region" description="Low complexity" evidence="1">
    <location>
        <begin position="328"/>
        <end position="350"/>
    </location>
</feature>
<reference evidence="2 3" key="1">
    <citation type="journal article" date="2019" name="Int. J. Syst. Evol. Microbiol.">
        <title>The Global Catalogue of Microorganisms (GCM) 10K type strain sequencing project: providing services to taxonomists for standard genome sequencing and annotation.</title>
        <authorList>
            <consortium name="The Broad Institute Genomics Platform"/>
            <consortium name="The Broad Institute Genome Sequencing Center for Infectious Disease"/>
            <person name="Wu L."/>
            <person name="Ma J."/>
        </authorList>
    </citation>
    <scope>NUCLEOTIDE SEQUENCE [LARGE SCALE GENOMIC DNA]</scope>
    <source>
        <strain evidence="2 3">CGMCC 1.12553</strain>
    </source>
</reference>
<comment type="caution">
    <text evidence="2">The sequence shown here is derived from an EMBL/GenBank/DDBJ whole genome shotgun (WGS) entry which is preliminary data.</text>
</comment>
<gene>
    <name evidence="2" type="ORF">ACFO0N_16240</name>
</gene>
<sequence length="350" mass="36056">MSRSALHAVALAALLLTAGCGGLFGDAGPSPGADDPTTSGTVETTTGTTSNATVSDAGATTADESGRLPPGVTERSVEEPLALSNAHARSLSNASYTVDATWTVRSAGDESPSAVVYRSSNAGRIVNESRYNLSFAVSGSEADAYWMGSASTSFYADGERVVQRTTRNGTTSYGLVTDPAGETDVASPGQLSGWDPTANDRLYSVFSAVDTMLVGTETEASGDETLARIEGSGVTNPDLLAGNPNVTDPRNATLSATVGSEGRVRSLRVAYDATWAGGQRDGEPVRVEWTLDYSDYGETTVDRPAWYDRAVDAGAVYGDGGRNGSGENASATTTTTRPVNVTATATETGE</sequence>
<feature type="region of interest" description="Disordered" evidence="1">
    <location>
        <begin position="318"/>
        <end position="350"/>
    </location>
</feature>
<dbReference type="PROSITE" id="PS51257">
    <property type="entry name" value="PROKAR_LIPOPROTEIN"/>
    <property type="match status" value="1"/>
</dbReference>
<accession>A0ABD5PFI9</accession>
<dbReference type="Proteomes" id="UP001595921">
    <property type="component" value="Unassembled WGS sequence"/>
</dbReference>
<proteinExistence type="predicted"/>
<evidence type="ECO:0000313" key="3">
    <source>
        <dbReference type="Proteomes" id="UP001595921"/>
    </source>
</evidence>
<keyword evidence="3" id="KW-1185">Reference proteome</keyword>
<dbReference type="AlphaFoldDB" id="A0ABD5PFI9"/>
<evidence type="ECO:0000256" key="1">
    <source>
        <dbReference type="SAM" id="MobiDB-lite"/>
    </source>
</evidence>
<name>A0ABD5PFI9_9EURY</name>
<protein>
    <submittedName>
        <fullName evidence="2">Uncharacterized protein</fullName>
    </submittedName>
</protein>
<feature type="region of interest" description="Disordered" evidence="1">
    <location>
        <begin position="27"/>
        <end position="72"/>
    </location>
</feature>
<evidence type="ECO:0000313" key="2">
    <source>
        <dbReference type="EMBL" id="MFC4359493.1"/>
    </source>
</evidence>
<dbReference type="EMBL" id="JBHSDS010000008">
    <property type="protein sequence ID" value="MFC4359493.1"/>
    <property type="molecule type" value="Genomic_DNA"/>
</dbReference>
<feature type="region of interest" description="Disordered" evidence="1">
    <location>
        <begin position="170"/>
        <end position="193"/>
    </location>
</feature>
<dbReference type="RefSeq" id="WP_267621703.1">
    <property type="nucleotide sequence ID" value="NZ_JAODIW010000006.1"/>
</dbReference>